<gene>
    <name evidence="2" type="ORF">HNAJ_LOCUS1965</name>
</gene>
<evidence type="ECO:0000313" key="3">
    <source>
        <dbReference type="Proteomes" id="UP000278807"/>
    </source>
</evidence>
<protein>
    <submittedName>
        <fullName evidence="4">Secreted protein</fullName>
    </submittedName>
</protein>
<sequence>MAEWLRRWTRNPLGSPRAGSNPARDDTHHVRLLFSITVCVLTLTWHIPISHSDFAPNPPNSPEKHSSPSMWICEESCSRVRFVKSTICLHRIDNYTLILNELGCFISIYWECANLPHSPMSCPPSSSKAASPKQATTAAPLRQH</sequence>
<reference evidence="4" key="1">
    <citation type="submission" date="2017-02" db="UniProtKB">
        <authorList>
            <consortium name="WormBaseParasite"/>
        </authorList>
    </citation>
    <scope>IDENTIFICATION</scope>
</reference>
<organism evidence="4">
    <name type="scientific">Rodentolepis nana</name>
    <name type="common">Dwarf tapeworm</name>
    <name type="synonym">Hymenolepis nana</name>
    <dbReference type="NCBI Taxonomy" id="102285"/>
    <lineage>
        <taxon>Eukaryota</taxon>
        <taxon>Metazoa</taxon>
        <taxon>Spiralia</taxon>
        <taxon>Lophotrochozoa</taxon>
        <taxon>Platyhelminthes</taxon>
        <taxon>Cestoda</taxon>
        <taxon>Eucestoda</taxon>
        <taxon>Cyclophyllidea</taxon>
        <taxon>Hymenolepididae</taxon>
        <taxon>Rodentolepis</taxon>
    </lineage>
</organism>
<feature type="region of interest" description="Disordered" evidence="1">
    <location>
        <begin position="122"/>
        <end position="144"/>
    </location>
</feature>
<proteinExistence type="predicted"/>
<reference evidence="2 3" key="2">
    <citation type="submission" date="2018-11" db="EMBL/GenBank/DDBJ databases">
        <authorList>
            <consortium name="Pathogen Informatics"/>
        </authorList>
    </citation>
    <scope>NUCLEOTIDE SEQUENCE [LARGE SCALE GENOMIC DNA]</scope>
</reference>
<dbReference type="OrthoDB" id="6322985at2759"/>
<name>A0A0R3T4H9_RODNA</name>
<accession>A0A0R3T4H9</accession>
<keyword evidence="3" id="KW-1185">Reference proteome</keyword>
<evidence type="ECO:0000313" key="2">
    <source>
        <dbReference type="EMBL" id="VDN97824.1"/>
    </source>
</evidence>
<dbReference type="Proteomes" id="UP000278807">
    <property type="component" value="Unassembled WGS sequence"/>
</dbReference>
<evidence type="ECO:0000313" key="4">
    <source>
        <dbReference type="WBParaSite" id="HNAJ_0000196601-mRNA-1"/>
    </source>
</evidence>
<dbReference type="EMBL" id="UZAE01000866">
    <property type="protein sequence ID" value="VDN97824.1"/>
    <property type="molecule type" value="Genomic_DNA"/>
</dbReference>
<dbReference type="WBParaSite" id="HNAJ_0000196601-mRNA-1">
    <property type="protein sequence ID" value="HNAJ_0000196601-mRNA-1"/>
    <property type="gene ID" value="HNAJ_0000196601"/>
</dbReference>
<evidence type="ECO:0000256" key="1">
    <source>
        <dbReference type="SAM" id="MobiDB-lite"/>
    </source>
</evidence>
<dbReference type="AlphaFoldDB" id="A0A0R3T4H9"/>